<evidence type="ECO:0000313" key="1">
    <source>
        <dbReference type="EMBL" id="RIB18328.1"/>
    </source>
</evidence>
<protein>
    <submittedName>
        <fullName evidence="1">Uncharacterized protein</fullName>
    </submittedName>
</protein>
<dbReference type="InterPro" id="IPR011990">
    <property type="entry name" value="TPR-like_helical_dom_sf"/>
</dbReference>
<dbReference type="SUPFAM" id="SSF81901">
    <property type="entry name" value="HCP-like"/>
    <property type="match status" value="1"/>
</dbReference>
<comment type="caution">
    <text evidence="1">The sequence shown here is derived from an EMBL/GenBank/DDBJ whole genome shotgun (WGS) entry which is preliminary data.</text>
</comment>
<dbReference type="AlphaFoldDB" id="A0A397V9G6"/>
<keyword evidence="2" id="KW-1185">Reference proteome</keyword>
<dbReference type="Proteomes" id="UP000266673">
    <property type="component" value="Unassembled WGS sequence"/>
</dbReference>
<gene>
    <name evidence="1" type="ORF">C2G38_2184928</name>
</gene>
<dbReference type="OrthoDB" id="272077at2759"/>
<sequence length="160" mass="18436">MSIYNHLFVKQLEKVGGSPGITPLNLEGNKLQDFSQDFINEIIKCNLYNEERLKGKSILLTLDALEKFLIMKKQNPEDIIKLCLNNKVNPLIQIIIAGCYFYGKWGIGVGKDEYKAFIYDQKTAETDNSNGICAFAYCYENGIEVKKDDIKHYIYYRKIC</sequence>
<dbReference type="EMBL" id="QKWP01000546">
    <property type="protein sequence ID" value="RIB18328.1"/>
    <property type="molecule type" value="Genomic_DNA"/>
</dbReference>
<name>A0A397V9G6_9GLOM</name>
<dbReference type="Gene3D" id="1.25.40.10">
    <property type="entry name" value="Tetratricopeptide repeat domain"/>
    <property type="match status" value="1"/>
</dbReference>
<organism evidence="1 2">
    <name type="scientific">Gigaspora rosea</name>
    <dbReference type="NCBI Taxonomy" id="44941"/>
    <lineage>
        <taxon>Eukaryota</taxon>
        <taxon>Fungi</taxon>
        <taxon>Fungi incertae sedis</taxon>
        <taxon>Mucoromycota</taxon>
        <taxon>Glomeromycotina</taxon>
        <taxon>Glomeromycetes</taxon>
        <taxon>Diversisporales</taxon>
        <taxon>Gigasporaceae</taxon>
        <taxon>Gigaspora</taxon>
    </lineage>
</organism>
<proteinExistence type="predicted"/>
<evidence type="ECO:0000313" key="2">
    <source>
        <dbReference type="Proteomes" id="UP000266673"/>
    </source>
</evidence>
<accession>A0A397V9G6</accession>
<reference evidence="1 2" key="1">
    <citation type="submission" date="2018-06" db="EMBL/GenBank/DDBJ databases">
        <title>Comparative genomics reveals the genomic features of Rhizophagus irregularis, R. cerebriforme, R. diaphanum and Gigaspora rosea, and their symbiotic lifestyle signature.</title>
        <authorList>
            <person name="Morin E."/>
            <person name="San Clemente H."/>
            <person name="Chen E.C.H."/>
            <person name="De La Providencia I."/>
            <person name="Hainaut M."/>
            <person name="Kuo A."/>
            <person name="Kohler A."/>
            <person name="Murat C."/>
            <person name="Tang N."/>
            <person name="Roy S."/>
            <person name="Loubradou J."/>
            <person name="Henrissat B."/>
            <person name="Grigoriev I.V."/>
            <person name="Corradi N."/>
            <person name="Roux C."/>
            <person name="Martin F.M."/>
        </authorList>
    </citation>
    <scope>NUCLEOTIDE SEQUENCE [LARGE SCALE GENOMIC DNA]</scope>
    <source>
        <strain evidence="1 2">DAOM 194757</strain>
    </source>
</reference>